<proteinExistence type="predicted"/>
<accession>A0A4U9ULV7</accession>
<reference evidence="1" key="1">
    <citation type="submission" date="2019-05" db="EMBL/GenBank/DDBJ databases">
        <authorList>
            <consortium name="Pathogen Informatics"/>
        </authorList>
    </citation>
    <scope>NUCLEOTIDE SEQUENCE [LARGE SCALE GENOMIC DNA]</scope>
    <source>
        <strain evidence="1">NCTC12965</strain>
    </source>
</reference>
<dbReference type="AlphaFoldDB" id="A0A4U9ULV7"/>
<organism evidence="1">
    <name type="scientific">Serratia fonticola</name>
    <dbReference type="NCBI Taxonomy" id="47917"/>
    <lineage>
        <taxon>Bacteria</taxon>
        <taxon>Pseudomonadati</taxon>
        <taxon>Pseudomonadota</taxon>
        <taxon>Gammaproteobacteria</taxon>
        <taxon>Enterobacterales</taxon>
        <taxon>Yersiniaceae</taxon>
        <taxon>Serratia</taxon>
    </lineage>
</organism>
<sequence>MTNTLGAINHKGALPGEEMYMSGRALFPLSINVAAVLSREFNGELPISYSAGQASLTFARFLTPASGQSPWPPICSSPAVIYA</sequence>
<dbReference type="EMBL" id="CABEEZ010000068">
    <property type="protein sequence ID" value="VTR30694.1"/>
    <property type="molecule type" value="Genomic_DNA"/>
</dbReference>
<gene>
    <name evidence="1" type="ORF">NCTC12965_03098</name>
</gene>
<evidence type="ECO:0000313" key="1">
    <source>
        <dbReference type="EMBL" id="VTR30694.1"/>
    </source>
</evidence>
<protein>
    <submittedName>
        <fullName evidence="1">Putative selenate reductase subunit YgfK</fullName>
    </submittedName>
</protein>
<name>A0A4U9ULV7_SERFO</name>